<sequence>MLQTTLEQALRLTRYPEAVFEERQNGVILRIDVEDLEWAARFLAGLGIPLVIHHPPELREALRQYGLSLISYAERLETEEPAQEQ</sequence>
<feature type="domain" description="WCX" evidence="1">
    <location>
        <begin position="7"/>
        <end position="65"/>
    </location>
</feature>
<proteinExistence type="predicted"/>
<name>A0A455SKT7_9CHLR</name>
<organism evidence="2">
    <name type="scientific">Thermosporothrix sp. COM3</name>
    <dbReference type="NCBI Taxonomy" id="2490863"/>
    <lineage>
        <taxon>Bacteria</taxon>
        <taxon>Bacillati</taxon>
        <taxon>Chloroflexota</taxon>
        <taxon>Ktedonobacteria</taxon>
        <taxon>Ktedonobacterales</taxon>
        <taxon>Thermosporotrichaceae</taxon>
        <taxon>Thermosporothrix</taxon>
    </lineage>
</organism>
<protein>
    <recommendedName>
        <fullName evidence="1">WCX domain-containing protein</fullName>
    </recommendedName>
</protein>
<gene>
    <name evidence="2" type="ORF">KTC_26720</name>
</gene>
<dbReference type="InterPro" id="IPR057727">
    <property type="entry name" value="WCX_dom"/>
</dbReference>
<evidence type="ECO:0000259" key="1">
    <source>
        <dbReference type="Pfam" id="PF25583"/>
    </source>
</evidence>
<reference evidence="2" key="1">
    <citation type="submission" date="2018-12" db="EMBL/GenBank/DDBJ databases">
        <title>Novel natural products biosynthetic potential of the class Ktedonobacteria.</title>
        <authorList>
            <person name="Zheng Y."/>
            <person name="Saitou A."/>
            <person name="Wang C.M."/>
            <person name="Toyoda A."/>
            <person name="Minakuchi Y."/>
            <person name="Sekiguchi Y."/>
            <person name="Ueda K."/>
            <person name="Takano H."/>
            <person name="Sakai Y."/>
            <person name="Yokota A."/>
            <person name="Yabe S."/>
        </authorList>
    </citation>
    <scope>NUCLEOTIDE SEQUENCE</scope>
    <source>
        <strain evidence="2">COM3</strain>
    </source>
</reference>
<accession>A0A455SKT7</accession>
<dbReference type="Pfam" id="PF25583">
    <property type="entry name" value="WCX"/>
    <property type="match status" value="1"/>
</dbReference>
<evidence type="ECO:0000313" key="2">
    <source>
        <dbReference type="EMBL" id="BBH87921.1"/>
    </source>
</evidence>
<dbReference type="EMBL" id="AP019376">
    <property type="protein sequence ID" value="BBH87921.1"/>
    <property type="molecule type" value="Genomic_DNA"/>
</dbReference>
<dbReference type="AlphaFoldDB" id="A0A455SKT7"/>